<dbReference type="GO" id="GO:0005643">
    <property type="term" value="C:nuclear pore"/>
    <property type="evidence" value="ECO:0007669"/>
    <property type="project" value="UniProtKB-UniRule"/>
</dbReference>
<dbReference type="GO" id="GO:0006368">
    <property type="term" value="P:transcription elongation by RNA polymerase II"/>
    <property type="evidence" value="ECO:0007669"/>
    <property type="project" value="UniProtKB-UniRule"/>
</dbReference>
<proteinExistence type="inferred from homology"/>
<evidence type="ECO:0000313" key="3">
    <source>
        <dbReference type="Proteomes" id="UP000186817"/>
    </source>
</evidence>
<keyword evidence="1" id="KW-0509">mRNA transport</keyword>
<reference evidence="2 3" key="1">
    <citation type="submission" date="2016-02" db="EMBL/GenBank/DDBJ databases">
        <title>Genome analysis of coral dinoflagellate symbionts highlights evolutionary adaptations to a symbiotic lifestyle.</title>
        <authorList>
            <person name="Aranda M."/>
            <person name="Li Y."/>
            <person name="Liew Y.J."/>
            <person name="Baumgarten S."/>
            <person name="Simakov O."/>
            <person name="Wilson M."/>
            <person name="Piel J."/>
            <person name="Ashoor H."/>
            <person name="Bougouffa S."/>
            <person name="Bajic V.B."/>
            <person name="Ryu T."/>
            <person name="Ravasi T."/>
            <person name="Bayer T."/>
            <person name="Micklem G."/>
            <person name="Kim H."/>
            <person name="Bhak J."/>
            <person name="Lajeunesse T.C."/>
            <person name="Voolstra C.R."/>
        </authorList>
    </citation>
    <scope>NUCLEOTIDE SEQUENCE [LARGE SCALE GENOMIC DNA]</scope>
    <source>
        <strain evidence="2 3">CCMP2467</strain>
    </source>
</reference>
<dbReference type="OrthoDB" id="6221744at2759"/>
<keyword evidence="3" id="KW-1185">Reference proteome</keyword>
<dbReference type="OMA" id="RLMCRNI"/>
<organism evidence="2 3">
    <name type="scientific">Symbiodinium microadriaticum</name>
    <name type="common">Dinoflagellate</name>
    <name type="synonym">Zooxanthella microadriatica</name>
    <dbReference type="NCBI Taxonomy" id="2951"/>
    <lineage>
        <taxon>Eukaryota</taxon>
        <taxon>Sar</taxon>
        <taxon>Alveolata</taxon>
        <taxon>Dinophyceae</taxon>
        <taxon>Suessiales</taxon>
        <taxon>Symbiodiniaceae</taxon>
        <taxon>Symbiodinium</taxon>
    </lineage>
</organism>
<dbReference type="GO" id="GO:0003713">
    <property type="term" value="F:transcription coactivator activity"/>
    <property type="evidence" value="ECO:0007669"/>
    <property type="project" value="UniProtKB-UniRule"/>
</dbReference>
<dbReference type="GO" id="GO:0015031">
    <property type="term" value="P:protein transport"/>
    <property type="evidence" value="ECO:0007669"/>
    <property type="project" value="UniProtKB-KW"/>
</dbReference>
<protein>
    <recommendedName>
        <fullName evidence="1">Transcription and mRNA export factor ENY2</fullName>
    </recommendedName>
    <alternativeName>
        <fullName evidence="1">Enhancer of yellow 2 transcription factor homolog</fullName>
    </alternativeName>
</protein>
<dbReference type="GO" id="GO:0006325">
    <property type="term" value="P:chromatin organization"/>
    <property type="evidence" value="ECO:0007669"/>
    <property type="project" value="UniProtKB-KW"/>
</dbReference>
<evidence type="ECO:0000256" key="1">
    <source>
        <dbReference type="HAMAP-Rule" id="MF_03046"/>
    </source>
</evidence>
<dbReference type="Pfam" id="PF10163">
    <property type="entry name" value="EnY2"/>
    <property type="match status" value="1"/>
</dbReference>
<dbReference type="GO" id="GO:0006406">
    <property type="term" value="P:mRNA export from nucleus"/>
    <property type="evidence" value="ECO:0007669"/>
    <property type="project" value="UniProtKB-UniRule"/>
</dbReference>
<keyword evidence="1" id="KW-0805">Transcription regulation</keyword>
<evidence type="ECO:0000313" key="2">
    <source>
        <dbReference type="EMBL" id="OLP86842.1"/>
    </source>
</evidence>
<comment type="similarity">
    <text evidence="1">Belongs to the ENY2 family.</text>
</comment>
<keyword evidence="1" id="KW-0811">Translocation</keyword>
<dbReference type="InterPro" id="IPR018783">
    <property type="entry name" value="TF_ENY2"/>
</dbReference>
<dbReference type="GO" id="GO:0070390">
    <property type="term" value="C:transcription export complex 2"/>
    <property type="evidence" value="ECO:0007669"/>
    <property type="project" value="UniProtKB-UniRule"/>
</dbReference>
<keyword evidence="1" id="KW-0010">Activator</keyword>
<dbReference type="GO" id="GO:0000124">
    <property type="term" value="C:SAGA complex"/>
    <property type="evidence" value="ECO:0007669"/>
    <property type="project" value="UniProtKB-UniRule"/>
</dbReference>
<dbReference type="InterPro" id="IPR038212">
    <property type="entry name" value="TF_EnY2_sf"/>
</dbReference>
<dbReference type="EMBL" id="LSRX01000897">
    <property type="protein sequence ID" value="OLP86842.1"/>
    <property type="molecule type" value="Genomic_DNA"/>
</dbReference>
<comment type="caution">
    <text evidence="2">The sequence shown here is derived from an EMBL/GenBank/DDBJ whole genome shotgun (WGS) entry which is preliminary data.</text>
</comment>
<comment type="function">
    <text evidence="1">Involved in mRNA export coupled transcription activation by association with both the TREX-2 and the SAGA complexes. The transcription regulatory histone acetylation (HAT) complex SAGA is a multiprotein complex that activates transcription by remodeling chromatin and mediating histone acetylation and deubiquitination. Within the SAGA complex, participates to a subcomplex that specifically deubiquitinates histones. The SAGA complex is recruited to specific gene promoters by activators, where it is required for transcription. The TREX-2 complex functions in docking export-competent ribonucleoprotein particles (mRNPs) to the nuclear entrance of the nuclear pore complex (nuclear basket). TREX-2 participates in mRNA export and accurate chromatin positioning in the nucleus by tethering genes to the nuclear periphery.</text>
</comment>
<dbReference type="Gene3D" id="1.10.246.140">
    <property type="match status" value="1"/>
</dbReference>
<name>A0A1Q9CV77_SYMMI</name>
<comment type="subcellular location">
    <subcellularLocation>
        <location evidence="1">Nucleus</location>
        <location evidence="1">Nucleoplasm</location>
    </subcellularLocation>
</comment>
<accession>A0A1Q9CV77</accession>
<dbReference type="Proteomes" id="UP000186817">
    <property type="component" value="Unassembled WGS sequence"/>
</dbReference>
<keyword evidence="1" id="KW-0539">Nucleus</keyword>
<comment type="subunit">
    <text evidence="1">Component of the nuclear pore complex (NPC)-associated TREX-2 complex (transcription and export complex 2). Component of the SAGA transcription coactivator-HAT complex. Within the SAGA complex, participates to a subcomplex of SAGA called the DUB module (deubiquitination module).</text>
</comment>
<keyword evidence="1" id="KW-0813">Transport</keyword>
<dbReference type="PANTHER" id="PTHR12514">
    <property type="entry name" value="ENHANCER OF YELLOW 2 TRANSCRIPTION FACTOR"/>
    <property type="match status" value="1"/>
</dbReference>
<sequence>MADASAARRVMEQNMLDMKLEETGEREQLKQYIISHLNECGWREELKKQCVEFIQNRGVEKVTLEDMINDIAPKGRASLPEKLKVEVFNRLRTFAEKQGMQH</sequence>
<keyword evidence="1" id="KW-0804">Transcription</keyword>
<dbReference type="GO" id="GO:0071819">
    <property type="term" value="C:DUBm complex"/>
    <property type="evidence" value="ECO:0007669"/>
    <property type="project" value="UniProtKB-UniRule"/>
</dbReference>
<dbReference type="HAMAP" id="MF_03046">
    <property type="entry name" value="ENY2_Sus1"/>
    <property type="match status" value="1"/>
</dbReference>
<dbReference type="AlphaFoldDB" id="A0A1Q9CV77"/>
<keyword evidence="1" id="KW-0156">Chromatin regulator</keyword>
<dbReference type="GO" id="GO:0005654">
    <property type="term" value="C:nucleoplasm"/>
    <property type="evidence" value="ECO:0007669"/>
    <property type="project" value="UniProtKB-SubCell"/>
</dbReference>
<keyword evidence="1" id="KW-0653">Protein transport</keyword>
<gene>
    <name evidence="2" type="primary">Eny2</name>
    <name evidence="2" type="ORF">AK812_SmicGene32019</name>
</gene>